<reference evidence="5" key="1">
    <citation type="submission" date="2022-01" db="EMBL/GenBank/DDBJ databases">
        <authorList>
            <person name="King R."/>
        </authorList>
    </citation>
    <scope>NUCLEOTIDE SEQUENCE</scope>
</reference>
<gene>
    <name evidence="5" type="ORF">PHYEVI_LOCUS2765</name>
</gene>
<evidence type="ECO:0000256" key="3">
    <source>
        <dbReference type="ARBA" id="ARBA00023069"/>
    </source>
</evidence>
<evidence type="ECO:0000256" key="1">
    <source>
        <dbReference type="ARBA" id="ARBA00004230"/>
    </source>
</evidence>
<evidence type="ECO:0000256" key="4">
    <source>
        <dbReference type="ARBA" id="ARBA00023273"/>
    </source>
</evidence>
<dbReference type="PANTHER" id="PTHR46437">
    <property type="entry name" value="MORN REPEAT-CONTAINING PROTEIN 5"/>
    <property type="match status" value="1"/>
</dbReference>
<evidence type="ECO:0000313" key="5">
    <source>
        <dbReference type="EMBL" id="CAG9856342.1"/>
    </source>
</evidence>
<dbReference type="EMBL" id="OU900105">
    <property type="protein sequence ID" value="CAG9856342.1"/>
    <property type="molecule type" value="Genomic_DNA"/>
</dbReference>
<evidence type="ECO:0000313" key="6">
    <source>
        <dbReference type="Proteomes" id="UP001153712"/>
    </source>
</evidence>
<keyword evidence="6" id="KW-1185">Reference proteome</keyword>
<organism evidence="5 6">
    <name type="scientific">Phyllotreta striolata</name>
    <name type="common">Striped flea beetle</name>
    <name type="synonym">Crioceris striolata</name>
    <dbReference type="NCBI Taxonomy" id="444603"/>
    <lineage>
        <taxon>Eukaryota</taxon>
        <taxon>Metazoa</taxon>
        <taxon>Ecdysozoa</taxon>
        <taxon>Arthropoda</taxon>
        <taxon>Hexapoda</taxon>
        <taxon>Insecta</taxon>
        <taxon>Pterygota</taxon>
        <taxon>Neoptera</taxon>
        <taxon>Endopterygota</taxon>
        <taxon>Coleoptera</taxon>
        <taxon>Polyphaga</taxon>
        <taxon>Cucujiformia</taxon>
        <taxon>Chrysomeloidea</taxon>
        <taxon>Chrysomelidae</taxon>
        <taxon>Galerucinae</taxon>
        <taxon>Alticini</taxon>
        <taxon>Phyllotreta</taxon>
    </lineage>
</organism>
<comment type="subcellular location">
    <subcellularLocation>
        <location evidence="1">Cell projection</location>
        <location evidence="1">Cilium</location>
        <location evidence="1">Flagellum</location>
    </subcellularLocation>
</comment>
<keyword evidence="4" id="KW-0966">Cell projection</keyword>
<dbReference type="SUPFAM" id="SSF82185">
    <property type="entry name" value="Histone H3 K4-specific methyltransferase SET7/9 N-terminal domain"/>
    <property type="match status" value="1"/>
</dbReference>
<proteinExistence type="predicted"/>
<keyword evidence="3" id="KW-0969">Cilium</keyword>
<dbReference type="Gene3D" id="2.20.110.10">
    <property type="entry name" value="Histone H3 K4-specific methyltransferase SET7/9 N-terminal domain"/>
    <property type="match status" value="1"/>
</dbReference>
<dbReference type="GO" id="GO:0031514">
    <property type="term" value="C:motile cilium"/>
    <property type="evidence" value="ECO:0007669"/>
    <property type="project" value="UniProtKB-SubCell"/>
</dbReference>
<evidence type="ECO:0000256" key="2">
    <source>
        <dbReference type="ARBA" id="ARBA00022846"/>
    </source>
</evidence>
<dbReference type="PANTHER" id="PTHR46437:SF1">
    <property type="entry name" value="MORN REPEAT-CONTAINING PROTEIN 5"/>
    <property type="match status" value="1"/>
</dbReference>
<dbReference type="AlphaFoldDB" id="A0A9N9XLD0"/>
<dbReference type="OrthoDB" id="300500at2759"/>
<dbReference type="InterPro" id="IPR042814">
    <property type="entry name" value="Morn5"/>
</dbReference>
<sequence length="437" mass="50344">MEVEVEQSKHLLIESAGYLAEIQQNIIDNLKNDSNIFNQSAFDDVELYDSFVSPDSLSLDRISRYFNTPQLSSKVRPSKDTIIKSSYVLEINEQMIENPRVHWGYKRIRRGTRSYCDGACYNGEWNGLGFAGKGVYKYPHGVIYDGPFNDIGEFHGIGKLIYPNGTKMNALWSNGKLVEYLFEDRTSEQPIPDRVDRRYHREVVDGFGTPGQELITNTKELPIPPGCFDVGDGVFVADKHLILDMPRYEENVGEVCIKQSRMMMYRPLYNANLSEEIKNFIQTLRCEKDARFHLSGFNKLLQDVAKGDKGAVPSSRQEKWIQRYCRRGGDEPVGYSPSLYELYTTGARNELEQISLAPRAKSYQSLLSYQYMSERRKSTYRCMRSPAMFTVYNLEKHRGSRRIMDKNIYKKNADRKKKQSLIPSHKTDVISVGGWLD</sequence>
<protein>
    <recommendedName>
        <fullName evidence="7">MORN repeat-containing protein 5</fullName>
    </recommendedName>
</protein>
<evidence type="ECO:0008006" key="7">
    <source>
        <dbReference type="Google" id="ProtNLM"/>
    </source>
</evidence>
<dbReference type="Proteomes" id="UP001153712">
    <property type="component" value="Chromosome 12"/>
</dbReference>
<keyword evidence="2" id="KW-0282">Flagellum</keyword>
<accession>A0A9N9XLD0</accession>
<name>A0A9N9XLD0_PHYSR</name>